<dbReference type="PROSITE" id="PS50283">
    <property type="entry name" value="NA_SOLUT_SYMP_3"/>
    <property type="match status" value="1"/>
</dbReference>
<comment type="subcellular location">
    <subcellularLocation>
        <location evidence="1">Cell membrane</location>
        <topology evidence="1">Multi-pass membrane protein</topology>
    </subcellularLocation>
</comment>
<evidence type="ECO:0000256" key="1">
    <source>
        <dbReference type="ARBA" id="ARBA00004651"/>
    </source>
</evidence>
<dbReference type="AlphaFoldDB" id="X1J4L6"/>
<gene>
    <name evidence="13" type="ORF">S03H2_67404</name>
</gene>
<evidence type="ECO:0000256" key="12">
    <source>
        <dbReference type="SAM" id="Phobius"/>
    </source>
</evidence>
<evidence type="ECO:0000256" key="5">
    <source>
        <dbReference type="ARBA" id="ARBA00022692"/>
    </source>
</evidence>
<dbReference type="InterPro" id="IPR050277">
    <property type="entry name" value="Sodium:Solute_Symporter"/>
</dbReference>
<feature type="non-terminal residue" evidence="13">
    <location>
        <position position="1"/>
    </location>
</feature>
<feature type="transmembrane region" description="Helical" evidence="12">
    <location>
        <begin position="65"/>
        <end position="88"/>
    </location>
</feature>
<evidence type="ECO:0000256" key="4">
    <source>
        <dbReference type="ARBA" id="ARBA00022475"/>
    </source>
</evidence>
<dbReference type="GO" id="GO:0005886">
    <property type="term" value="C:plasma membrane"/>
    <property type="evidence" value="ECO:0007669"/>
    <property type="project" value="UniProtKB-SubCell"/>
</dbReference>
<dbReference type="EMBL" id="BARU01044124">
    <property type="protein sequence ID" value="GAH76425.1"/>
    <property type="molecule type" value="Genomic_DNA"/>
</dbReference>
<keyword evidence="3" id="KW-0813">Transport</keyword>
<protein>
    <submittedName>
        <fullName evidence="13">Uncharacterized protein</fullName>
    </submittedName>
</protein>
<evidence type="ECO:0000256" key="10">
    <source>
        <dbReference type="ARBA" id="ARBA00023136"/>
    </source>
</evidence>
<evidence type="ECO:0000256" key="2">
    <source>
        <dbReference type="ARBA" id="ARBA00006434"/>
    </source>
</evidence>
<keyword evidence="8" id="KW-0915">Sodium</keyword>
<organism evidence="13">
    <name type="scientific">marine sediment metagenome</name>
    <dbReference type="NCBI Taxonomy" id="412755"/>
    <lineage>
        <taxon>unclassified sequences</taxon>
        <taxon>metagenomes</taxon>
        <taxon>ecological metagenomes</taxon>
    </lineage>
</organism>
<dbReference type="InterPro" id="IPR038377">
    <property type="entry name" value="Na/Glc_symporter_sf"/>
</dbReference>
<sequence length="163" mass="18321">FMIVLILGGMRSVAWTDTFMGIMMLGCLAIAFGLVVKNVGGLPSVVERLAAESPEHLSRPGVGEFFSPGVWFGFLLLWVVADPLMPHLWMRMYIPKNVNVIKRMMILFPLVLSSGLFIDEGNVKVSGEDRAQSQHLRVRCRDQCRKRSGQDNSYQPGWSKLDH</sequence>
<evidence type="ECO:0000256" key="6">
    <source>
        <dbReference type="ARBA" id="ARBA00022847"/>
    </source>
</evidence>
<dbReference type="Gene3D" id="1.20.1730.10">
    <property type="entry name" value="Sodium/glucose cotransporter"/>
    <property type="match status" value="1"/>
</dbReference>
<dbReference type="PANTHER" id="PTHR48086">
    <property type="entry name" value="SODIUM/PROLINE SYMPORTER-RELATED"/>
    <property type="match status" value="1"/>
</dbReference>
<evidence type="ECO:0000313" key="13">
    <source>
        <dbReference type="EMBL" id="GAH76425.1"/>
    </source>
</evidence>
<keyword evidence="9" id="KW-0406">Ion transport</keyword>
<comment type="similarity">
    <text evidence="2">Belongs to the sodium:solute symporter (SSF) (TC 2.A.21) family.</text>
</comment>
<evidence type="ECO:0000256" key="9">
    <source>
        <dbReference type="ARBA" id="ARBA00023065"/>
    </source>
</evidence>
<reference evidence="13" key="1">
    <citation type="journal article" date="2014" name="Front. Microbiol.">
        <title>High frequency of phylogenetically diverse reductive dehalogenase-homologous genes in deep subseafloor sedimentary metagenomes.</title>
        <authorList>
            <person name="Kawai M."/>
            <person name="Futagami T."/>
            <person name="Toyoda A."/>
            <person name="Takaki Y."/>
            <person name="Nishi S."/>
            <person name="Hori S."/>
            <person name="Arai W."/>
            <person name="Tsubouchi T."/>
            <person name="Morono Y."/>
            <person name="Uchiyama I."/>
            <person name="Ito T."/>
            <person name="Fujiyama A."/>
            <person name="Inagaki F."/>
            <person name="Takami H."/>
        </authorList>
    </citation>
    <scope>NUCLEOTIDE SEQUENCE</scope>
    <source>
        <strain evidence="13">Expedition CK06-06</strain>
    </source>
</reference>
<keyword evidence="4" id="KW-1003">Cell membrane</keyword>
<comment type="caution">
    <text evidence="13">The sequence shown here is derived from an EMBL/GenBank/DDBJ whole genome shotgun (WGS) entry which is preliminary data.</text>
</comment>
<dbReference type="GO" id="GO:0015293">
    <property type="term" value="F:symporter activity"/>
    <property type="evidence" value="ECO:0007669"/>
    <property type="project" value="UniProtKB-KW"/>
</dbReference>
<evidence type="ECO:0000256" key="3">
    <source>
        <dbReference type="ARBA" id="ARBA00022448"/>
    </source>
</evidence>
<accession>X1J4L6</accession>
<keyword evidence="7 12" id="KW-1133">Transmembrane helix</keyword>
<proteinExistence type="inferred from homology"/>
<keyword evidence="10 12" id="KW-0472">Membrane</keyword>
<evidence type="ECO:0000256" key="11">
    <source>
        <dbReference type="ARBA" id="ARBA00023201"/>
    </source>
</evidence>
<evidence type="ECO:0000256" key="8">
    <source>
        <dbReference type="ARBA" id="ARBA00023053"/>
    </source>
</evidence>
<dbReference type="InterPro" id="IPR001734">
    <property type="entry name" value="Na/solute_symporter"/>
</dbReference>
<dbReference type="PANTHER" id="PTHR48086:SF3">
    <property type="entry name" value="SODIUM_PROLINE SYMPORTER"/>
    <property type="match status" value="1"/>
</dbReference>
<keyword evidence="11" id="KW-0739">Sodium transport</keyword>
<name>X1J4L6_9ZZZZ</name>
<dbReference type="Pfam" id="PF00474">
    <property type="entry name" value="SSF"/>
    <property type="match status" value="1"/>
</dbReference>
<keyword evidence="5 12" id="KW-0812">Transmembrane</keyword>
<keyword evidence="6" id="KW-0769">Symport</keyword>
<dbReference type="GO" id="GO:0006814">
    <property type="term" value="P:sodium ion transport"/>
    <property type="evidence" value="ECO:0007669"/>
    <property type="project" value="UniProtKB-KW"/>
</dbReference>
<evidence type="ECO:0000256" key="7">
    <source>
        <dbReference type="ARBA" id="ARBA00022989"/>
    </source>
</evidence>